<evidence type="ECO:0000313" key="2">
    <source>
        <dbReference type="Proteomes" id="UP000244803"/>
    </source>
</evidence>
<dbReference type="Proteomes" id="UP000244803">
    <property type="component" value="Chromosome 2"/>
</dbReference>
<organism evidence="1 2">
    <name type="scientific">Theileria orientalis</name>
    <dbReference type="NCBI Taxonomy" id="68886"/>
    <lineage>
        <taxon>Eukaryota</taxon>
        <taxon>Sar</taxon>
        <taxon>Alveolata</taxon>
        <taxon>Apicomplexa</taxon>
        <taxon>Aconoidasida</taxon>
        <taxon>Piroplasmida</taxon>
        <taxon>Theileriidae</taxon>
        <taxon>Theileria</taxon>
    </lineage>
</organism>
<name>A0A976SL49_THEOR</name>
<gene>
    <name evidence="1" type="ORF">MACJ_003578</name>
</gene>
<protein>
    <submittedName>
        <fullName evidence="1">Uncharacterized protein</fullName>
    </submittedName>
</protein>
<reference evidence="1" key="1">
    <citation type="submission" date="2022-07" db="EMBL/GenBank/DDBJ databases">
        <title>Evaluation of T. orientalis genome assembly methods using nanopore sequencing and analysis of variation between genomes.</title>
        <authorList>
            <person name="Yam J."/>
            <person name="Micallef M.L."/>
            <person name="Liu M."/>
            <person name="Djordjevic S.P."/>
            <person name="Bogema D.R."/>
            <person name="Jenkins C."/>
        </authorList>
    </citation>
    <scope>NUCLEOTIDE SEQUENCE</scope>
    <source>
        <strain evidence="1">Fish Creek</strain>
    </source>
</reference>
<evidence type="ECO:0000313" key="1">
    <source>
        <dbReference type="EMBL" id="UVC54615.1"/>
    </source>
</evidence>
<sequence length="281" mass="33352">MFFKFIITSFVYFTYVDALIHSFSKLHKLPLLGNYLAIKKGIYLNKTEPSRPIVYITNKCAYDKAHYDCYLLKHLSEGDYRRKHLFDKHKELLIGTQNLKHLNVLITQFINDLLNEYTLYFFELLPALYLEDDLRRNLLEFLETFQHKLIELFNVSMISIIDASPRSRILILLNSIQFRVMVDNMLHLCNILSLEYEFEKLEDVIKSTNDERFFRVATWTVVHSEALKRGLVMLSRTLVIAALNNFIVPLLFRFLLQIIPRDFPGYSILQYLLRCFNISFK</sequence>
<dbReference type="AlphaFoldDB" id="A0A976SL49"/>
<proteinExistence type="predicted"/>
<dbReference type="EMBL" id="CP056068">
    <property type="protein sequence ID" value="UVC54615.1"/>
    <property type="molecule type" value="Genomic_DNA"/>
</dbReference>
<accession>A0A976SL49</accession>